<comment type="caution">
    <text evidence="1">The sequence shown here is derived from an EMBL/GenBank/DDBJ whole genome shotgun (WGS) entry which is preliminary data.</text>
</comment>
<reference evidence="1" key="2">
    <citation type="journal article" date="2023" name="Proc. Natl. Acad. Sci. U.S.A.">
        <title>A global phylogenomic analysis of the shiitake genus Lentinula.</title>
        <authorList>
            <person name="Sierra-Patev S."/>
            <person name="Min B."/>
            <person name="Naranjo-Ortiz M."/>
            <person name="Looney B."/>
            <person name="Konkel Z."/>
            <person name="Slot J.C."/>
            <person name="Sakamoto Y."/>
            <person name="Steenwyk J.L."/>
            <person name="Rokas A."/>
            <person name="Carro J."/>
            <person name="Camarero S."/>
            <person name="Ferreira P."/>
            <person name="Molpeceres G."/>
            <person name="Ruiz-Duenas F.J."/>
            <person name="Serrano A."/>
            <person name="Henrissat B."/>
            <person name="Drula E."/>
            <person name="Hughes K.W."/>
            <person name="Mata J.L."/>
            <person name="Ishikawa N.K."/>
            <person name="Vargas-Isla R."/>
            <person name="Ushijima S."/>
            <person name="Smith C.A."/>
            <person name="Donoghue J."/>
            <person name="Ahrendt S."/>
            <person name="Andreopoulos W."/>
            <person name="He G."/>
            <person name="LaButti K."/>
            <person name="Lipzen A."/>
            <person name="Ng V."/>
            <person name="Riley R."/>
            <person name="Sandor L."/>
            <person name="Barry K."/>
            <person name="Martinez A.T."/>
            <person name="Xiao Y."/>
            <person name="Gibbons J.G."/>
            <person name="Terashima K."/>
            <person name="Grigoriev I.V."/>
            <person name="Hibbett D."/>
        </authorList>
    </citation>
    <scope>NUCLEOTIDE SEQUENCE</scope>
    <source>
        <strain evidence="1">Sp2 HRB7682 ss15</strain>
    </source>
</reference>
<reference evidence="1" key="1">
    <citation type="submission" date="2022-08" db="EMBL/GenBank/DDBJ databases">
        <authorList>
            <consortium name="DOE Joint Genome Institute"/>
            <person name="Min B."/>
            <person name="Riley R."/>
            <person name="Sierra-Patev S."/>
            <person name="Naranjo-Ortiz M."/>
            <person name="Looney B."/>
            <person name="Konkel Z."/>
            <person name="Slot J.C."/>
            <person name="Sakamoto Y."/>
            <person name="Steenwyk J.L."/>
            <person name="Rokas A."/>
            <person name="Carro J."/>
            <person name="Camarero S."/>
            <person name="Ferreira P."/>
            <person name="Molpeceres G."/>
            <person name="Ruiz-Duenas F.J."/>
            <person name="Serrano A."/>
            <person name="Henrissat B."/>
            <person name="Drula E."/>
            <person name="Hughes K.W."/>
            <person name="Mata J.L."/>
            <person name="Ishikawa N.K."/>
            <person name="Vargas-Isla R."/>
            <person name="Ushijima S."/>
            <person name="Smith C.A."/>
            <person name="Ahrendt S."/>
            <person name="Andreopoulos W."/>
            <person name="He G."/>
            <person name="Labutti K."/>
            <person name="Lipzen A."/>
            <person name="Ng V."/>
            <person name="Sandor L."/>
            <person name="Barry K."/>
            <person name="Martinez A.T."/>
            <person name="Xiao Y."/>
            <person name="Gibbons J.G."/>
            <person name="Terashima K."/>
            <person name="Hibbett D.S."/>
            <person name="Grigoriev I.V."/>
        </authorList>
    </citation>
    <scope>NUCLEOTIDE SEQUENCE</scope>
    <source>
        <strain evidence="1">Sp2 HRB7682 ss15</strain>
    </source>
</reference>
<accession>A0A9W9A4R5</accession>
<evidence type="ECO:0000313" key="1">
    <source>
        <dbReference type="EMBL" id="KAJ4474593.1"/>
    </source>
</evidence>
<sequence length="359" mass="39327">MALDVSIRNTYATHSRPILSDLVLEDLVVIEKPDESQDAPKIPNYDEEEPKAVECDGLLPLAPTRSFSKSVIFVNVQDIFIRSTSSIIQDFVADSGDASGVLVARDGKPLCWDINETCTRSTRWLDHPRTYGLIFDPLSSSAPSILGDGRLIRAADGLQYGTRDGGTPLVIEVGSADAITTLISLKQELEAVNENKIHLTIFGATESHLLAKELAEAGVGVVVGPVHPFPESWEIRRKLPGPPLSRDRTIGSLLHYNVTVGILPVGFPGKFVPPGNWKLIIACCLGMFIRHGILTVNTGCSGFRWKNQQRNCSMHGSRKFRKVEARNMDLVVTTGGDLMNTNSKVLAILSQRSERVDIF</sequence>
<dbReference type="Proteomes" id="UP001150238">
    <property type="component" value="Unassembled WGS sequence"/>
</dbReference>
<evidence type="ECO:0000313" key="2">
    <source>
        <dbReference type="Proteomes" id="UP001150238"/>
    </source>
</evidence>
<organism evidence="1 2">
    <name type="scientific">Lentinula lateritia</name>
    <dbReference type="NCBI Taxonomy" id="40482"/>
    <lineage>
        <taxon>Eukaryota</taxon>
        <taxon>Fungi</taxon>
        <taxon>Dikarya</taxon>
        <taxon>Basidiomycota</taxon>
        <taxon>Agaricomycotina</taxon>
        <taxon>Agaricomycetes</taxon>
        <taxon>Agaricomycetidae</taxon>
        <taxon>Agaricales</taxon>
        <taxon>Marasmiineae</taxon>
        <taxon>Omphalotaceae</taxon>
        <taxon>Lentinula</taxon>
    </lineage>
</organism>
<proteinExistence type="predicted"/>
<protein>
    <submittedName>
        <fullName evidence="1">Uncharacterized protein</fullName>
    </submittedName>
</protein>
<name>A0A9W9A4R5_9AGAR</name>
<dbReference type="AlphaFoldDB" id="A0A9W9A4R5"/>
<dbReference type="EMBL" id="JANVFS010000023">
    <property type="protein sequence ID" value="KAJ4474593.1"/>
    <property type="molecule type" value="Genomic_DNA"/>
</dbReference>
<dbReference type="Gene3D" id="3.20.20.140">
    <property type="entry name" value="Metal-dependent hydrolases"/>
    <property type="match status" value="1"/>
</dbReference>
<gene>
    <name evidence="1" type="ORF">C8J55DRAFT_607143</name>
</gene>